<reference evidence="3 4" key="1">
    <citation type="submission" date="2023-08" db="EMBL/GenBank/DDBJ databases">
        <title>The draft genome sequence of Paracraurococcus sp. LOR1-02.</title>
        <authorList>
            <person name="Kingkaew E."/>
            <person name="Tanasupawat S."/>
        </authorList>
    </citation>
    <scope>NUCLEOTIDE SEQUENCE [LARGE SCALE GENOMIC DNA]</scope>
    <source>
        <strain evidence="3 4">LOR1-02</strain>
    </source>
</reference>
<evidence type="ECO:0000256" key="1">
    <source>
        <dbReference type="ARBA" id="ARBA00006987"/>
    </source>
</evidence>
<dbReference type="Proteomes" id="UP001243009">
    <property type="component" value="Unassembled WGS sequence"/>
</dbReference>
<dbReference type="InterPro" id="IPR042100">
    <property type="entry name" value="Bug_dom1"/>
</dbReference>
<accession>A0ABT9DYJ8</accession>
<dbReference type="PANTHER" id="PTHR42928">
    <property type="entry name" value="TRICARBOXYLATE-BINDING PROTEIN"/>
    <property type="match status" value="1"/>
</dbReference>
<dbReference type="PANTHER" id="PTHR42928:SF5">
    <property type="entry name" value="BLR1237 PROTEIN"/>
    <property type="match status" value="1"/>
</dbReference>
<keyword evidence="2" id="KW-0732">Signal</keyword>
<dbReference type="EMBL" id="JAUTWS010000009">
    <property type="protein sequence ID" value="MDO9708983.1"/>
    <property type="molecule type" value="Genomic_DNA"/>
</dbReference>
<dbReference type="RefSeq" id="WP_305103849.1">
    <property type="nucleotide sequence ID" value="NZ_JAUTWS010000009.1"/>
</dbReference>
<protein>
    <submittedName>
        <fullName evidence="3">Tripartite tricarboxylate transporter substrate-binding protein</fullName>
    </submittedName>
</protein>
<name>A0ABT9DYJ8_9PROT</name>
<gene>
    <name evidence="3" type="ORF">Q7A36_11575</name>
</gene>
<dbReference type="PIRSF" id="PIRSF017082">
    <property type="entry name" value="YflP"/>
    <property type="match status" value="1"/>
</dbReference>
<evidence type="ECO:0000313" key="4">
    <source>
        <dbReference type="Proteomes" id="UP001243009"/>
    </source>
</evidence>
<dbReference type="Pfam" id="PF03401">
    <property type="entry name" value="TctC"/>
    <property type="match status" value="1"/>
</dbReference>
<dbReference type="InterPro" id="IPR005064">
    <property type="entry name" value="BUG"/>
</dbReference>
<dbReference type="SUPFAM" id="SSF53850">
    <property type="entry name" value="Periplasmic binding protein-like II"/>
    <property type="match status" value="1"/>
</dbReference>
<feature type="chain" id="PRO_5046509660" evidence="2">
    <location>
        <begin position="20"/>
        <end position="319"/>
    </location>
</feature>
<evidence type="ECO:0000313" key="3">
    <source>
        <dbReference type="EMBL" id="MDO9708983.1"/>
    </source>
</evidence>
<organism evidence="3 4">
    <name type="scientific">Paracraurococcus lichenis</name>
    <dbReference type="NCBI Taxonomy" id="3064888"/>
    <lineage>
        <taxon>Bacteria</taxon>
        <taxon>Pseudomonadati</taxon>
        <taxon>Pseudomonadota</taxon>
        <taxon>Alphaproteobacteria</taxon>
        <taxon>Acetobacterales</taxon>
        <taxon>Roseomonadaceae</taxon>
        <taxon>Paracraurococcus</taxon>
    </lineage>
</organism>
<proteinExistence type="inferred from homology"/>
<keyword evidence="4" id="KW-1185">Reference proteome</keyword>
<evidence type="ECO:0000256" key="2">
    <source>
        <dbReference type="SAM" id="SignalP"/>
    </source>
</evidence>
<dbReference type="Gene3D" id="3.40.190.10">
    <property type="entry name" value="Periplasmic binding protein-like II"/>
    <property type="match status" value="1"/>
</dbReference>
<comment type="caution">
    <text evidence="3">The sequence shown here is derived from an EMBL/GenBank/DDBJ whole genome shotgun (WGS) entry which is preliminary data.</text>
</comment>
<comment type="similarity">
    <text evidence="1">Belongs to the UPF0065 (bug) family.</text>
</comment>
<feature type="signal peptide" evidence="2">
    <location>
        <begin position="1"/>
        <end position="19"/>
    </location>
</feature>
<sequence length="319" mass="32477">MRTPRRALLLAPLATPALAQGDWPQRPIRIVVPFPPGGATDLLGRLVADGLSTRLRQPVQVENLAGGGTVVGARAVASAAPDGTTLLLATSTTLAVAPALHRALPYDPVRDFAPIALLATVPFLLVVRADGPPDLAALLAEARARPGALAYGSAGPGTPHHLGMEMLAGMAGLRLNHVPYRGSAAALTDLLGGRITAMVVDLAPALPQLRAGALRPLAVTTAARLPDLADVPTIAEAGLAGYEMGAWQGLLAPSGTPGAVVARLAAEVLAALGTPEGTRRLASIGLAPMLRGPEEFAAFLPAEIARWAPIVQASGARAE</sequence>
<dbReference type="Gene3D" id="3.40.190.150">
    <property type="entry name" value="Bordetella uptake gene, domain 1"/>
    <property type="match status" value="1"/>
</dbReference>